<accession>A0A561D7S8</accession>
<comment type="caution">
    <text evidence="2">The sequence shown here is derived from an EMBL/GenBank/DDBJ whole genome shotgun (WGS) entry which is preliminary data.</text>
</comment>
<dbReference type="RefSeq" id="WP_144566052.1">
    <property type="nucleotide sequence ID" value="NZ_VIVN01000007.1"/>
</dbReference>
<evidence type="ECO:0000259" key="1">
    <source>
        <dbReference type="Pfam" id="PF10740"/>
    </source>
</evidence>
<proteinExistence type="predicted"/>
<dbReference type="Pfam" id="PF10740">
    <property type="entry name" value="DUF2529"/>
    <property type="match status" value="1"/>
</dbReference>
<reference evidence="2 3" key="1">
    <citation type="submission" date="2019-06" db="EMBL/GenBank/DDBJ databases">
        <title>Sorghum-associated microbial communities from plants grown in Nebraska, USA.</title>
        <authorList>
            <person name="Schachtman D."/>
        </authorList>
    </citation>
    <scope>NUCLEOTIDE SEQUENCE [LARGE SCALE GENOMIC DNA]</scope>
    <source>
        <strain evidence="2 3">2482</strain>
    </source>
</reference>
<gene>
    <name evidence="2" type="ORF">FB550_107134</name>
</gene>
<evidence type="ECO:0000313" key="3">
    <source>
        <dbReference type="Proteomes" id="UP000319671"/>
    </source>
</evidence>
<organism evidence="2 3">
    <name type="scientific">Neobacillus bataviensis</name>
    <dbReference type="NCBI Taxonomy" id="220685"/>
    <lineage>
        <taxon>Bacteria</taxon>
        <taxon>Bacillati</taxon>
        <taxon>Bacillota</taxon>
        <taxon>Bacilli</taxon>
        <taxon>Bacillales</taxon>
        <taxon>Bacillaceae</taxon>
        <taxon>Neobacillus</taxon>
    </lineage>
</organism>
<dbReference type="AlphaFoldDB" id="A0A561D7S8"/>
<feature type="domain" description="DUF2529" evidence="1">
    <location>
        <begin position="1"/>
        <end position="172"/>
    </location>
</feature>
<name>A0A561D7S8_9BACI</name>
<dbReference type="Proteomes" id="UP000319671">
    <property type="component" value="Unassembled WGS sequence"/>
</dbReference>
<protein>
    <submittedName>
        <fullName evidence="2">Uncharacterized protein DUF2529</fullName>
    </submittedName>
</protein>
<evidence type="ECO:0000313" key="2">
    <source>
        <dbReference type="EMBL" id="TWD99499.1"/>
    </source>
</evidence>
<keyword evidence="3" id="KW-1185">Reference proteome</keyword>
<dbReference type="EMBL" id="VIVN01000007">
    <property type="protein sequence ID" value="TWD99499.1"/>
    <property type="molecule type" value="Genomic_DNA"/>
</dbReference>
<dbReference type="InterPro" id="IPR019676">
    <property type="entry name" value="DUF2529"/>
</dbReference>
<dbReference type="Gene3D" id="3.40.50.10490">
    <property type="entry name" value="Glucose-6-phosphate isomerase like protein, domain 1"/>
    <property type="match status" value="1"/>
</dbReference>
<sequence length="177" mass="19793">MLKMFTTQLMGIFKKIAEKEEFSFEDGARLLTQAPAGDGSIYIWGAQEMKAVEYEALEGAETLRSAKVLQLDADLNSLTDADRVLLFSRFSNDRAALELAHMLREKMIPFVAVSTVTEPSDEDVSQFADVHIDLRLTKGLLPDEVGTRYGYPAGMAALFVYHGLKFTIDEILAEYEE</sequence>